<protein>
    <recommendedName>
        <fullName evidence="5">L-aspartate oxidase</fullName>
        <ecNumber evidence="4">1.4.3.16</ecNumber>
    </recommendedName>
    <alternativeName>
        <fullName evidence="11">Quinolinate synthase B</fullName>
    </alternativeName>
</protein>
<gene>
    <name evidence="14" type="ORF">HW450_08135</name>
</gene>
<keyword evidence="6" id="KW-0285">Flavoprotein</keyword>
<name>A0A7G5FCJ9_9CORY</name>
<dbReference type="Gene3D" id="3.50.50.60">
    <property type="entry name" value="FAD/NAD(P)-binding domain"/>
    <property type="match status" value="1"/>
</dbReference>
<dbReference type="GO" id="GO:0034628">
    <property type="term" value="P:'de novo' NAD+ biosynthetic process from L-aspartate"/>
    <property type="evidence" value="ECO:0007669"/>
    <property type="project" value="TreeGrafter"/>
</dbReference>
<dbReference type="InterPro" id="IPR036188">
    <property type="entry name" value="FAD/NAD-bd_sf"/>
</dbReference>
<keyword evidence="15" id="KW-1185">Reference proteome</keyword>
<comment type="pathway">
    <text evidence="2">Cofactor biosynthesis; NAD(+) biosynthesis; iminoaspartate from L-aspartate (oxidase route): step 1/1.</text>
</comment>
<dbReference type="UniPathway" id="UPA00253">
    <property type="reaction ID" value="UER00326"/>
</dbReference>
<comment type="similarity">
    <text evidence="3">Belongs to the FAD-dependent oxidoreductase 2 family. NadB subfamily.</text>
</comment>
<dbReference type="InterPro" id="IPR037099">
    <property type="entry name" value="Fum_R/Succ_DH_flav-like_C_sf"/>
</dbReference>
<evidence type="ECO:0000256" key="9">
    <source>
        <dbReference type="ARBA" id="ARBA00023002"/>
    </source>
</evidence>
<evidence type="ECO:0000256" key="7">
    <source>
        <dbReference type="ARBA" id="ARBA00022642"/>
    </source>
</evidence>
<dbReference type="PRINTS" id="PR00368">
    <property type="entry name" value="FADPNR"/>
</dbReference>
<organism evidence="14 15">
    <name type="scientific">Corynebacterium hindlerae</name>
    <dbReference type="NCBI Taxonomy" id="699041"/>
    <lineage>
        <taxon>Bacteria</taxon>
        <taxon>Bacillati</taxon>
        <taxon>Actinomycetota</taxon>
        <taxon>Actinomycetes</taxon>
        <taxon>Mycobacteriales</taxon>
        <taxon>Corynebacteriaceae</taxon>
        <taxon>Corynebacterium</taxon>
    </lineage>
</organism>
<keyword evidence="9" id="KW-0560">Oxidoreductase</keyword>
<dbReference type="SUPFAM" id="SSF46977">
    <property type="entry name" value="Succinate dehydrogenase/fumarate reductase flavoprotein C-terminal domain"/>
    <property type="match status" value="1"/>
</dbReference>
<evidence type="ECO:0000256" key="11">
    <source>
        <dbReference type="ARBA" id="ARBA00030386"/>
    </source>
</evidence>
<sequence length="450" mass="46952">MEFDLAIIGGGIAGLSAALRAVELGLTPVIIDKSGPRFPGAATHFAQGGLAVVGLPDTTTDDSASLHAEDTITAGAHHNDVTHTQDIIAGGADAVEWLIRHGAQFDQVDGVFNRTLEGGHSRRRIIHANGDATGAEIERALIAATTAQVITAQARAITPTGVLTDQGPVEARNVLVATGGCGQLFEATTAPPGAHGEGMALAKDAGAELKDMEFIQFHPTVLDIPGSGQKPLLTEALRGEGAHLVDREGNRLTDNDLAPRDVVARAIYGREAFLDARGIRNVRKRFPNVTRGAATIGLDPARDLLPVRPAAHYTCGGIATDSHGRTTVQGLYAAGECACTGLHGANRLASNSLLEGLVVGKRVAEDVHRGGFSGTPRQDTTARAQLTDTQWRQLRSTMTAGVGIIRTREGLLSALDALSQLPDAAAVTIAKEIATAALRREATLGCHTRS</sequence>
<evidence type="ECO:0000256" key="3">
    <source>
        <dbReference type="ARBA" id="ARBA00008562"/>
    </source>
</evidence>
<dbReference type="PRINTS" id="PR00411">
    <property type="entry name" value="PNDRDTASEI"/>
</dbReference>
<accession>A0A7G5FCJ9</accession>
<dbReference type="AlphaFoldDB" id="A0A7G5FCJ9"/>
<dbReference type="InterPro" id="IPR003953">
    <property type="entry name" value="FAD-dep_OxRdtase_2_FAD-bd"/>
</dbReference>
<evidence type="ECO:0000256" key="1">
    <source>
        <dbReference type="ARBA" id="ARBA00001974"/>
    </source>
</evidence>
<evidence type="ECO:0000313" key="14">
    <source>
        <dbReference type="EMBL" id="QMV84340.1"/>
    </source>
</evidence>
<evidence type="ECO:0000256" key="6">
    <source>
        <dbReference type="ARBA" id="ARBA00022630"/>
    </source>
</evidence>
<comment type="cofactor">
    <cofactor evidence="1">
        <name>FAD</name>
        <dbReference type="ChEBI" id="CHEBI:57692"/>
    </cofactor>
</comment>
<dbReference type="RefSeq" id="WP_182385149.1">
    <property type="nucleotide sequence ID" value="NZ_CP059833.1"/>
</dbReference>
<dbReference type="InterPro" id="IPR005288">
    <property type="entry name" value="NadB"/>
</dbReference>
<evidence type="ECO:0000256" key="10">
    <source>
        <dbReference type="ARBA" id="ARBA00029426"/>
    </source>
</evidence>
<dbReference type="EC" id="1.4.3.16" evidence="4"/>
<dbReference type="SUPFAM" id="SSF56425">
    <property type="entry name" value="Succinate dehydrogenase/fumarate reductase flavoprotein, catalytic domain"/>
    <property type="match status" value="1"/>
</dbReference>
<evidence type="ECO:0000256" key="12">
    <source>
        <dbReference type="ARBA" id="ARBA00048305"/>
    </source>
</evidence>
<dbReference type="GO" id="GO:0033765">
    <property type="term" value="F:steroid dehydrogenase activity, acting on the CH-CH group of donors"/>
    <property type="evidence" value="ECO:0007669"/>
    <property type="project" value="UniProtKB-ARBA"/>
</dbReference>
<comment type="catalytic activity">
    <reaction evidence="12">
        <text>L-aspartate + O2 = iminosuccinate + H2O2</text>
        <dbReference type="Rhea" id="RHEA:25876"/>
        <dbReference type="ChEBI" id="CHEBI:15379"/>
        <dbReference type="ChEBI" id="CHEBI:16240"/>
        <dbReference type="ChEBI" id="CHEBI:29991"/>
        <dbReference type="ChEBI" id="CHEBI:77875"/>
        <dbReference type="EC" id="1.4.3.16"/>
    </reaction>
    <physiologicalReaction direction="left-to-right" evidence="12">
        <dbReference type="Rhea" id="RHEA:25877"/>
    </physiologicalReaction>
</comment>
<proteinExistence type="inferred from homology"/>
<keyword evidence="7" id="KW-0662">Pyridine nucleotide biosynthesis</keyword>
<keyword evidence="8" id="KW-0274">FAD</keyword>
<dbReference type="PANTHER" id="PTHR42716:SF2">
    <property type="entry name" value="L-ASPARTATE OXIDASE, CHLOROPLASTIC"/>
    <property type="match status" value="1"/>
</dbReference>
<evidence type="ECO:0000313" key="15">
    <source>
        <dbReference type="Proteomes" id="UP000515570"/>
    </source>
</evidence>
<evidence type="ECO:0000256" key="8">
    <source>
        <dbReference type="ARBA" id="ARBA00022827"/>
    </source>
</evidence>
<comment type="function">
    <text evidence="10">Catalyzes the oxidation of L-aspartate to iminoaspartate, the first step in the de novo biosynthesis of NAD(+).</text>
</comment>
<dbReference type="Gene3D" id="1.20.58.100">
    <property type="entry name" value="Fumarate reductase/succinate dehydrogenase flavoprotein-like, C-terminal domain"/>
    <property type="match status" value="1"/>
</dbReference>
<dbReference type="Proteomes" id="UP000515570">
    <property type="component" value="Chromosome"/>
</dbReference>
<dbReference type="SUPFAM" id="SSF51905">
    <property type="entry name" value="FAD/NAD(P)-binding domain"/>
    <property type="match status" value="1"/>
</dbReference>
<reference evidence="14 15" key="1">
    <citation type="submission" date="2020-07" db="EMBL/GenBank/DDBJ databases">
        <title>non toxigenic Corynebacterium sp. nov from a clinical source.</title>
        <authorList>
            <person name="Bernier A.-M."/>
            <person name="Bernard K."/>
        </authorList>
    </citation>
    <scope>NUCLEOTIDE SEQUENCE [LARGE SCALE GENOMIC DNA]</scope>
    <source>
        <strain evidence="15">NML 93-0612</strain>
    </source>
</reference>
<dbReference type="PANTHER" id="PTHR42716">
    <property type="entry name" value="L-ASPARTATE OXIDASE"/>
    <property type="match status" value="1"/>
</dbReference>
<evidence type="ECO:0000256" key="2">
    <source>
        <dbReference type="ARBA" id="ARBA00004950"/>
    </source>
</evidence>
<dbReference type="Gene3D" id="3.90.700.10">
    <property type="entry name" value="Succinate dehydrogenase/fumarate reductase flavoprotein, catalytic domain"/>
    <property type="match status" value="1"/>
</dbReference>
<feature type="domain" description="FAD-dependent oxidoreductase 2 FAD-binding" evidence="13">
    <location>
        <begin position="4"/>
        <end position="353"/>
    </location>
</feature>
<evidence type="ECO:0000256" key="4">
    <source>
        <dbReference type="ARBA" id="ARBA00012173"/>
    </source>
</evidence>
<evidence type="ECO:0000259" key="13">
    <source>
        <dbReference type="Pfam" id="PF00890"/>
    </source>
</evidence>
<dbReference type="InterPro" id="IPR027477">
    <property type="entry name" value="Succ_DH/fumarate_Rdtase_cat_sf"/>
</dbReference>
<evidence type="ECO:0000256" key="5">
    <source>
        <dbReference type="ARBA" id="ARBA00021901"/>
    </source>
</evidence>
<dbReference type="EMBL" id="CP059833">
    <property type="protein sequence ID" value="QMV84340.1"/>
    <property type="molecule type" value="Genomic_DNA"/>
</dbReference>
<dbReference type="Pfam" id="PF00890">
    <property type="entry name" value="FAD_binding_2"/>
    <property type="match status" value="1"/>
</dbReference>
<dbReference type="GO" id="GO:0008734">
    <property type="term" value="F:L-aspartate oxidase activity"/>
    <property type="evidence" value="ECO:0007669"/>
    <property type="project" value="UniProtKB-EC"/>
</dbReference>